<dbReference type="InterPro" id="IPR014036">
    <property type="entry name" value="DeoR-like_C"/>
</dbReference>
<accession>A0A6P1BFT2</accession>
<evidence type="ECO:0000313" key="2">
    <source>
        <dbReference type="EMBL" id="NEU97034.1"/>
    </source>
</evidence>
<comment type="caution">
    <text evidence="2">The sequence shown here is derived from an EMBL/GenBank/DDBJ whole genome shotgun (WGS) entry which is preliminary data.</text>
</comment>
<evidence type="ECO:0000259" key="1">
    <source>
        <dbReference type="Pfam" id="PF00455"/>
    </source>
</evidence>
<dbReference type="Pfam" id="PF00455">
    <property type="entry name" value="DeoRC"/>
    <property type="match status" value="1"/>
</dbReference>
<dbReference type="Proteomes" id="UP000468531">
    <property type="component" value="Unassembled WGS sequence"/>
</dbReference>
<dbReference type="AlphaFoldDB" id="A0A6P1BFT2"/>
<organism evidence="2 3">
    <name type="scientific">Bradyrhizobium uaiense</name>
    <dbReference type="NCBI Taxonomy" id="2594946"/>
    <lineage>
        <taxon>Bacteria</taxon>
        <taxon>Pseudomonadati</taxon>
        <taxon>Pseudomonadota</taxon>
        <taxon>Alphaproteobacteria</taxon>
        <taxon>Hyphomicrobiales</taxon>
        <taxon>Nitrobacteraceae</taxon>
        <taxon>Bradyrhizobium</taxon>
    </lineage>
</organism>
<evidence type="ECO:0000313" key="3">
    <source>
        <dbReference type="Proteomes" id="UP000468531"/>
    </source>
</evidence>
<dbReference type="InterPro" id="IPR037171">
    <property type="entry name" value="NagB/RpiA_transferase-like"/>
</dbReference>
<keyword evidence="3" id="KW-1185">Reference proteome</keyword>
<dbReference type="SUPFAM" id="SSF100950">
    <property type="entry name" value="NagB/RpiA/CoA transferase-like"/>
    <property type="match status" value="1"/>
</dbReference>
<reference evidence="2 3" key="1">
    <citation type="journal article" date="2020" name="Arch. Microbiol.">
        <title>Bradyrhizobium uaiense sp. nov., a new highly efficient cowpea symbiont.</title>
        <authorList>
            <person name="Cabral Michel D."/>
            <person name="Azarias Guimaraes A."/>
            <person name="Martins da Costa E."/>
            <person name="Soares de Carvalho T."/>
            <person name="Balsanelli E."/>
            <person name="Willems A."/>
            <person name="Maltempi de Souza E."/>
            <person name="de Souza Moreira F.M."/>
        </authorList>
    </citation>
    <scope>NUCLEOTIDE SEQUENCE [LARGE SCALE GENOMIC DNA]</scope>
    <source>
        <strain evidence="2 3">UFLA 03-164</strain>
    </source>
</reference>
<name>A0A6P1BFT2_9BRAD</name>
<protein>
    <recommendedName>
        <fullName evidence="1">DeoR-like transcriptional repressor C-terminal sensor domain-containing protein</fullName>
    </recommendedName>
</protein>
<gene>
    <name evidence="2" type="ORF">FNJ47_14625</name>
</gene>
<proteinExistence type="predicted"/>
<feature type="domain" description="DeoR-like transcriptional repressor C-terminal sensor" evidence="1">
    <location>
        <begin position="18"/>
        <end position="100"/>
    </location>
</feature>
<dbReference type="RefSeq" id="WP_430649382.1">
    <property type="nucleotide sequence ID" value="NZ_VKHP01000048.1"/>
</dbReference>
<sequence length="141" mass="15996">MHAARKQGLILGGTDDPPATLGANTVNEIARYRADFAMVPPFGFRWDRWCDELHPDEIETARAMFDDARKRVILADYSKVGVVSRVSYCALVNADCVIVDVRARQNAMFPQLCSVNPNVVVAWGLRRIERHVRHFLHPQHT</sequence>
<dbReference type="EMBL" id="VKHP01000048">
    <property type="protein sequence ID" value="NEU97034.1"/>
    <property type="molecule type" value="Genomic_DNA"/>
</dbReference>